<evidence type="ECO:0000256" key="7">
    <source>
        <dbReference type="PROSITE-ProRule" id="PRU00176"/>
    </source>
</evidence>
<name>A0ABQ8PBA3_9CRYT</name>
<dbReference type="InterPro" id="IPR000504">
    <property type="entry name" value="RRM_dom"/>
</dbReference>
<evidence type="ECO:0000256" key="9">
    <source>
        <dbReference type="SAM" id="MobiDB-lite"/>
    </source>
</evidence>
<feature type="region of interest" description="Disordered" evidence="9">
    <location>
        <begin position="136"/>
        <end position="167"/>
    </location>
</feature>
<feature type="domain" description="RRM" evidence="10">
    <location>
        <begin position="33"/>
        <end position="111"/>
    </location>
</feature>
<evidence type="ECO:0000256" key="2">
    <source>
        <dbReference type="ARBA" id="ARBA00010725"/>
    </source>
</evidence>
<proteinExistence type="inferred from homology"/>
<organism evidence="11 12">
    <name type="scientific">Cryptosporidium canis</name>
    <dbReference type="NCBI Taxonomy" id="195482"/>
    <lineage>
        <taxon>Eukaryota</taxon>
        <taxon>Sar</taxon>
        <taxon>Alveolata</taxon>
        <taxon>Apicomplexa</taxon>
        <taxon>Conoidasida</taxon>
        <taxon>Coccidia</taxon>
        <taxon>Eucoccidiorida</taxon>
        <taxon>Eimeriorina</taxon>
        <taxon>Cryptosporidiidae</taxon>
        <taxon>Cryptosporidium</taxon>
    </lineage>
</organism>
<accession>A0ABQ8PBA3</accession>
<dbReference type="InterPro" id="IPR012677">
    <property type="entry name" value="Nucleotide-bd_a/b_plait_sf"/>
</dbReference>
<keyword evidence="4 7" id="KW-0694">RNA-binding</keyword>
<comment type="similarity">
    <text evidence="2 8">Belongs to the RRM NCBP2 family.</text>
</comment>
<dbReference type="InterPro" id="IPR035979">
    <property type="entry name" value="RBD_domain_sf"/>
</dbReference>
<dbReference type="SMART" id="SM00360">
    <property type="entry name" value="RRM"/>
    <property type="match status" value="1"/>
</dbReference>
<evidence type="ECO:0000256" key="4">
    <source>
        <dbReference type="ARBA" id="ARBA00022884"/>
    </source>
</evidence>
<evidence type="ECO:0000256" key="1">
    <source>
        <dbReference type="ARBA" id="ARBA00004123"/>
    </source>
</evidence>
<dbReference type="Gene3D" id="3.30.70.330">
    <property type="match status" value="1"/>
</dbReference>
<keyword evidence="3 8" id="KW-0507">mRNA processing</keyword>
<dbReference type="PROSITE" id="PS50102">
    <property type="entry name" value="RRM"/>
    <property type="match status" value="1"/>
</dbReference>
<dbReference type="Pfam" id="PF00076">
    <property type="entry name" value="RRM_1"/>
    <property type="match status" value="1"/>
</dbReference>
<dbReference type="SUPFAM" id="SSF54928">
    <property type="entry name" value="RNA-binding domain, RBD"/>
    <property type="match status" value="1"/>
</dbReference>
<evidence type="ECO:0000256" key="3">
    <source>
        <dbReference type="ARBA" id="ARBA00022664"/>
    </source>
</evidence>
<dbReference type="InterPro" id="IPR034148">
    <property type="entry name" value="NCBP2_RRM"/>
</dbReference>
<evidence type="ECO:0000313" key="11">
    <source>
        <dbReference type="EMBL" id="KAJ1615243.1"/>
    </source>
</evidence>
<protein>
    <recommendedName>
        <fullName evidence="8">Nuclear cap-binding protein subunit 2</fullName>
    </recommendedName>
    <alternativeName>
        <fullName evidence="8">20 kDa nuclear cap-binding protein</fullName>
    </alternativeName>
</protein>
<comment type="caution">
    <text evidence="11">The sequence shown here is derived from an EMBL/GenBank/DDBJ whole genome shotgun (WGS) entry which is preliminary data.</text>
</comment>
<evidence type="ECO:0000313" key="12">
    <source>
        <dbReference type="Proteomes" id="UP001071777"/>
    </source>
</evidence>
<dbReference type="Proteomes" id="UP001071777">
    <property type="component" value="Unassembled WGS sequence"/>
</dbReference>
<keyword evidence="6 8" id="KW-0539">Nucleus</keyword>
<evidence type="ECO:0000256" key="8">
    <source>
        <dbReference type="RuleBase" id="RU364036"/>
    </source>
</evidence>
<evidence type="ECO:0000259" key="10">
    <source>
        <dbReference type="PROSITE" id="PS50102"/>
    </source>
</evidence>
<dbReference type="PANTHER" id="PTHR18847:SF0">
    <property type="entry name" value="NUCLEAR CAP-BINDING PROTEIN SUBUNIT 2"/>
    <property type="match status" value="1"/>
</dbReference>
<dbReference type="PANTHER" id="PTHR18847">
    <property type="entry name" value="20 KD NUCLEAR CAP BINDING PROTEIN"/>
    <property type="match status" value="1"/>
</dbReference>
<dbReference type="CDD" id="cd12240">
    <property type="entry name" value="RRM_NCBP2"/>
    <property type="match status" value="1"/>
</dbReference>
<sequence>MSHIYHTVGSEYAYFDKKNYSKDTWVDRISKSTTVYIGNLSVFTTEEIINEIFSSCGPIKAIYMGLNHQTMQPCGFCFVQYYRHADALTAISTLDRSLCDGRIMRVDWDSGEDISGSRRYWRGNTGLQLLGESRNQANPGQGPCRNAAHQRHKFPPRTRGYGQRGRHRGVRWRGNSCLLGNKYISRDYIKNKCQQSESQKTVGEPQIVYPDY</sequence>
<keyword evidence="12" id="KW-1185">Reference proteome</keyword>
<dbReference type="InterPro" id="IPR027157">
    <property type="entry name" value="NCBP2"/>
</dbReference>
<gene>
    <name evidence="11" type="ORF">OJ252_325</name>
</gene>
<evidence type="ECO:0000256" key="6">
    <source>
        <dbReference type="ARBA" id="ARBA00023242"/>
    </source>
</evidence>
<dbReference type="EMBL" id="JAPCXB010000011">
    <property type="protein sequence ID" value="KAJ1615243.1"/>
    <property type="molecule type" value="Genomic_DNA"/>
</dbReference>
<comment type="subcellular location">
    <subcellularLocation>
        <location evidence="1 8">Nucleus</location>
    </subcellularLocation>
</comment>
<reference evidence="11" key="1">
    <citation type="submission" date="2022-10" db="EMBL/GenBank/DDBJ databases">
        <title>Adaptive evolution leads to modifications in subtelomeric GC content in a zoonotic Cryptosporidium species.</title>
        <authorList>
            <person name="Li J."/>
            <person name="Feng Y."/>
            <person name="Xiao L."/>
        </authorList>
    </citation>
    <scope>NUCLEOTIDE SEQUENCE</scope>
    <source>
        <strain evidence="11">25894</strain>
    </source>
</reference>
<evidence type="ECO:0000256" key="5">
    <source>
        <dbReference type="ARBA" id="ARBA00023187"/>
    </source>
</evidence>
<keyword evidence="5 8" id="KW-0508">mRNA splicing</keyword>